<dbReference type="RefSeq" id="WP_067542235.1">
    <property type="nucleotide sequence ID" value="NZ_AP025567.1"/>
</dbReference>
<dbReference type="AlphaFoldDB" id="A0A415E3X9"/>
<evidence type="ECO:0000259" key="1">
    <source>
        <dbReference type="PROSITE" id="PS51186"/>
    </source>
</evidence>
<feature type="domain" description="N-acetyltransferase" evidence="1">
    <location>
        <begin position="34"/>
        <end position="182"/>
    </location>
</feature>
<dbReference type="GO" id="GO:0016747">
    <property type="term" value="F:acyltransferase activity, transferring groups other than amino-acyl groups"/>
    <property type="evidence" value="ECO:0007669"/>
    <property type="project" value="InterPro"/>
</dbReference>
<evidence type="ECO:0000313" key="2">
    <source>
        <dbReference type="EMBL" id="RHJ88356.1"/>
    </source>
</evidence>
<gene>
    <name evidence="2" type="ORF">DW099_08095</name>
</gene>
<organism evidence="2 3">
    <name type="scientific">Emergencia timonensis</name>
    <dbReference type="NCBI Taxonomy" id="1776384"/>
    <lineage>
        <taxon>Bacteria</taxon>
        <taxon>Bacillati</taxon>
        <taxon>Bacillota</taxon>
        <taxon>Clostridia</taxon>
        <taxon>Peptostreptococcales</taxon>
        <taxon>Anaerovoracaceae</taxon>
        <taxon>Emergencia</taxon>
    </lineage>
</organism>
<dbReference type="InterPro" id="IPR016181">
    <property type="entry name" value="Acyl_CoA_acyltransferase"/>
</dbReference>
<protein>
    <submittedName>
        <fullName evidence="2">N-acetyltransferase</fullName>
    </submittedName>
</protein>
<dbReference type="Gene3D" id="3.40.630.30">
    <property type="match status" value="1"/>
</dbReference>
<dbReference type="InterPro" id="IPR051531">
    <property type="entry name" value="N-acetyltransferase"/>
</dbReference>
<accession>A0A415E3X9</accession>
<dbReference type="GeneID" id="83006243"/>
<keyword evidence="3" id="KW-1185">Reference proteome</keyword>
<sequence length="182" mass="21202">MINIIETERLFLRPLTLEDADIAYYGWTGDAEVAEYVSWLPHHSIDDTIEWLKEIEWKQDDIGNILPNDNYIWGFVLKETEQLFGSGGLIWEERWQHFQIGYNIMRTHWNHGYTTEAMQAILSFAAANLGIKRIAGSHAKENLASAKVLEKLGFVYERDGIVSHVDGVRHFDNREYFLELSR</sequence>
<name>A0A415E3X9_9FIRM</name>
<dbReference type="OrthoDB" id="9785602at2"/>
<evidence type="ECO:0000313" key="3">
    <source>
        <dbReference type="Proteomes" id="UP000284841"/>
    </source>
</evidence>
<proteinExistence type="predicted"/>
<dbReference type="STRING" id="1776384.GCA_900086585_03961"/>
<dbReference type="PROSITE" id="PS51186">
    <property type="entry name" value="GNAT"/>
    <property type="match status" value="1"/>
</dbReference>
<dbReference type="Proteomes" id="UP000284841">
    <property type="component" value="Unassembled WGS sequence"/>
</dbReference>
<dbReference type="SUPFAM" id="SSF55729">
    <property type="entry name" value="Acyl-CoA N-acyltransferases (Nat)"/>
    <property type="match status" value="1"/>
</dbReference>
<reference evidence="2 3" key="1">
    <citation type="submission" date="2018-08" db="EMBL/GenBank/DDBJ databases">
        <title>A genome reference for cultivated species of the human gut microbiota.</title>
        <authorList>
            <person name="Zou Y."/>
            <person name="Xue W."/>
            <person name="Luo G."/>
        </authorList>
    </citation>
    <scope>NUCLEOTIDE SEQUENCE [LARGE SCALE GENOMIC DNA]</scope>
    <source>
        <strain evidence="2 3">AM07-24</strain>
    </source>
</reference>
<keyword evidence="2" id="KW-0808">Transferase</keyword>
<dbReference type="InterPro" id="IPR000182">
    <property type="entry name" value="GNAT_dom"/>
</dbReference>
<dbReference type="PANTHER" id="PTHR43792">
    <property type="entry name" value="GNAT FAMILY, PUTATIVE (AFU_ORTHOLOGUE AFUA_3G00765)-RELATED-RELATED"/>
    <property type="match status" value="1"/>
</dbReference>
<dbReference type="EMBL" id="QRMS01000002">
    <property type="protein sequence ID" value="RHJ88356.1"/>
    <property type="molecule type" value="Genomic_DNA"/>
</dbReference>
<dbReference type="Pfam" id="PF13302">
    <property type="entry name" value="Acetyltransf_3"/>
    <property type="match status" value="1"/>
</dbReference>
<comment type="caution">
    <text evidence="2">The sequence shown here is derived from an EMBL/GenBank/DDBJ whole genome shotgun (WGS) entry which is preliminary data.</text>
</comment>